<protein>
    <submittedName>
        <fullName evidence="2">Heat shock protein HslJ</fullName>
    </submittedName>
</protein>
<dbReference type="EMBL" id="FSRC01000002">
    <property type="protein sequence ID" value="SIO06744.1"/>
    <property type="molecule type" value="Genomic_DNA"/>
</dbReference>
<feature type="domain" description="DUF306" evidence="1">
    <location>
        <begin position="26"/>
        <end position="134"/>
    </location>
</feature>
<proteinExistence type="predicted"/>
<dbReference type="PANTHER" id="PTHR35535:SF1">
    <property type="entry name" value="HEAT SHOCK PROTEIN HSLJ"/>
    <property type="match status" value="1"/>
</dbReference>
<dbReference type="InterPro" id="IPR005184">
    <property type="entry name" value="DUF306_Meta_HslJ"/>
</dbReference>
<reference evidence="3" key="1">
    <citation type="submission" date="2016-11" db="EMBL/GenBank/DDBJ databases">
        <authorList>
            <person name="Varghese N."/>
            <person name="Submissions S."/>
        </authorList>
    </citation>
    <scope>NUCLEOTIDE SEQUENCE [LARGE SCALE GENOMIC DNA]</scope>
    <source>
        <strain evidence="3">DSM 15292</strain>
    </source>
</reference>
<dbReference type="Pfam" id="PF03724">
    <property type="entry name" value="META"/>
    <property type="match status" value="1"/>
</dbReference>
<dbReference type="AlphaFoldDB" id="A0A1N6GGW2"/>
<dbReference type="Gene3D" id="2.40.128.270">
    <property type="match status" value="1"/>
</dbReference>
<evidence type="ECO:0000313" key="3">
    <source>
        <dbReference type="Proteomes" id="UP000185221"/>
    </source>
</evidence>
<dbReference type="RefSeq" id="WP_074225987.1">
    <property type="nucleotide sequence ID" value="NZ_FSRC01000002.1"/>
</dbReference>
<gene>
    <name evidence="2" type="ORF">SAMN05444394_3237</name>
</gene>
<dbReference type="PANTHER" id="PTHR35535">
    <property type="entry name" value="HEAT SHOCK PROTEIN HSLJ"/>
    <property type="match status" value="1"/>
</dbReference>
<keyword evidence="2" id="KW-0346">Stress response</keyword>
<evidence type="ECO:0000313" key="2">
    <source>
        <dbReference type="EMBL" id="SIO06744.1"/>
    </source>
</evidence>
<accession>A0A1N6GGW2</accession>
<sequence>MKNILYLIPFFILAACSSKSFPDSKWEDKQWTLVEMTGVPVQISGTNQDAHLIFDAERSEISGSGGCNRIFGPYEIDKKNTLEFGNIGATMMACQNSAFENKFLETLKSVRYYQQTGGQLLLKNGEKRVILKFQ</sequence>
<dbReference type="InterPro" id="IPR053147">
    <property type="entry name" value="Hsp_HslJ-like"/>
</dbReference>
<dbReference type="STRING" id="226505.SAMN05444394_3237"/>
<dbReference type="Proteomes" id="UP000185221">
    <property type="component" value="Unassembled WGS sequence"/>
</dbReference>
<evidence type="ECO:0000259" key="1">
    <source>
        <dbReference type="Pfam" id="PF03724"/>
    </source>
</evidence>
<dbReference type="InterPro" id="IPR038670">
    <property type="entry name" value="HslJ-like_sf"/>
</dbReference>
<dbReference type="PROSITE" id="PS51257">
    <property type="entry name" value="PROKAR_LIPOPROTEIN"/>
    <property type="match status" value="1"/>
</dbReference>
<organism evidence="2 3">
    <name type="scientific">Algoriphagus halophilus</name>
    <dbReference type="NCBI Taxonomy" id="226505"/>
    <lineage>
        <taxon>Bacteria</taxon>
        <taxon>Pseudomonadati</taxon>
        <taxon>Bacteroidota</taxon>
        <taxon>Cytophagia</taxon>
        <taxon>Cytophagales</taxon>
        <taxon>Cyclobacteriaceae</taxon>
        <taxon>Algoriphagus</taxon>
    </lineage>
</organism>
<name>A0A1N6GGW2_9BACT</name>
<dbReference type="OrthoDB" id="5348860at2"/>
<keyword evidence="3" id="KW-1185">Reference proteome</keyword>